<feature type="domain" description="Transketolase N-terminal" evidence="4">
    <location>
        <begin position="14"/>
        <end position="266"/>
    </location>
</feature>
<evidence type="ECO:0000256" key="3">
    <source>
        <dbReference type="ARBA" id="ARBA00023052"/>
    </source>
</evidence>
<dbReference type="Proteomes" id="UP000652477">
    <property type="component" value="Unassembled WGS sequence"/>
</dbReference>
<evidence type="ECO:0000313" key="6">
    <source>
        <dbReference type="Proteomes" id="UP000652477"/>
    </source>
</evidence>
<evidence type="ECO:0000256" key="2">
    <source>
        <dbReference type="ARBA" id="ARBA00007131"/>
    </source>
</evidence>
<dbReference type="AlphaFoldDB" id="A0A923LHR4"/>
<keyword evidence="6" id="KW-1185">Reference proteome</keyword>
<dbReference type="PANTHER" id="PTHR47514">
    <property type="entry name" value="TRANSKETOLASE N-TERMINAL SECTION-RELATED"/>
    <property type="match status" value="1"/>
</dbReference>
<dbReference type="CDD" id="cd02012">
    <property type="entry name" value="TPP_TK"/>
    <property type="match status" value="1"/>
</dbReference>
<proteinExistence type="inferred from homology"/>
<sequence>MMKLTTQELEQKAKEIRRVCLELAKIAGSEGAHVGPALSFADIAAVLYFDAMTYKPEEPDWEERDRFILSKGHGVLGLYAPLIVQGMISREEMRTFNHDFTRLAGHPSGKGLKGIEHPAGSLGHGLSVSCGIAYDAKVNKKTYHTYVLLGDGENGEGSVWEAVMFAAEHGLDNLTAIVDANGYQYGGVVDKWDHWDNLAEKWKAFGWNVKIVDGHDIEELREALDKTKSKTNCPTCVIAKTIKGKGIAEAENNNNWHHIKLSETEYCTAMKELE</sequence>
<evidence type="ECO:0000259" key="4">
    <source>
        <dbReference type="Pfam" id="PF00456"/>
    </source>
</evidence>
<dbReference type="Gene3D" id="3.40.50.970">
    <property type="match status" value="1"/>
</dbReference>
<comment type="cofactor">
    <cofactor evidence="1">
        <name>thiamine diphosphate</name>
        <dbReference type="ChEBI" id="CHEBI:58937"/>
    </cofactor>
</comment>
<organism evidence="5 6">
    <name type="scientific">Mediterraneibacter hominis</name>
    <dbReference type="NCBI Taxonomy" id="2763054"/>
    <lineage>
        <taxon>Bacteria</taxon>
        <taxon>Bacillati</taxon>
        <taxon>Bacillota</taxon>
        <taxon>Clostridia</taxon>
        <taxon>Lachnospirales</taxon>
        <taxon>Lachnospiraceae</taxon>
        <taxon>Mediterraneibacter</taxon>
    </lineage>
</organism>
<accession>A0A923LHR4</accession>
<comment type="caution">
    <text evidence="5">The sequence shown here is derived from an EMBL/GenBank/DDBJ whole genome shotgun (WGS) entry which is preliminary data.</text>
</comment>
<dbReference type="InterPro" id="IPR005474">
    <property type="entry name" value="Transketolase_N"/>
</dbReference>
<dbReference type="InterPro" id="IPR029061">
    <property type="entry name" value="THDP-binding"/>
</dbReference>
<dbReference type="PANTHER" id="PTHR47514:SF1">
    <property type="entry name" value="TRANSKETOLASE N-TERMINAL SECTION-RELATED"/>
    <property type="match status" value="1"/>
</dbReference>
<evidence type="ECO:0000256" key="1">
    <source>
        <dbReference type="ARBA" id="ARBA00001964"/>
    </source>
</evidence>
<keyword evidence="3" id="KW-0786">Thiamine pyrophosphate</keyword>
<evidence type="ECO:0000313" key="5">
    <source>
        <dbReference type="EMBL" id="MBC5688538.1"/>
    </source>
</evidence>
<dbReference type="SUPFAM" id="SSF52518">
    <property type="entry name" value="Thiamin diphosphate-binding fold (THDP-binding)"/>
    <property type="match status" value="1"/>
</dbReference>
<name>A0A923LHR4_9FIRM</name>
<dbReference type="Pfam" id="PF00456">
    <property type="entry name" value="Transketolase_N"/>
    <property type="match status" value="1"/>
</dbReference>
<gene>
    <name evidence="5" type="ORF">H8S37_06280</name>
</gene>
<dbReference type="RefSeq" id="WP_186875145.1">
    <property type="nucleotide sequence ID" value="NZ_JACOPF010000001.1"/>
</dbReference>
<reference evidence="5" key="1">
    <citation type="submission" date="2020-08" db="EMBL/GenBank/DDBJ databases">
        <title>Genome public.</title>
        <authorList>
            <person name="Liu C."/>
            <person name="Sun Q."/>
        </authorList>
    </citation>
    <scope>NUCLEOTIDE SEQUENCE</scope>
    <source>
        <strain evidence="5">NSJ-55</strain>
    </source>
</reference>
<comment type="similarity">
    <text evidence="2">Belongs to the transketolase family.</text>
</comment>
<dbReference type="EMBL" id="JACOPF010000001">
    <property type="protein sequence ID" value="MBC5688538.1"/>
    <property type="molecule type" value="Genomic_DNA"/>
</dbReference>
<protein>
    <submittedName>
        <fullName evidence="5">Transketolase</fullName>
    </submittedName>
</protein>